<sequence length="495" mass="54607">MLEKQSMKEIRKFDQVFSGNVVSPIKKIIMSHETDPSEYQSHGSPEHPRSGNSVPRDPYSDSDADSHRPIPAPRPGLRVRATARKSVPLPTRMTFRVPVGDGAGPSRVRGRGGSSSSSSSSTSASPPPYRPSSSVPPAARPPPVARPSPVPRPPHMARAPVLCLRGMTPTERQEVARLARGQDIHEHLLDHHDHMIDSLLGVAGADSQQLSRIVALLSHTMASLHHLYTVVYLVVTVVVLLLLWAVWREDPELARLVLEQVLASLPDIISQVATRLTNNAIRPGTFSNDKAKGKRKMEKSTKPQFKGRSSKNRRVTKNYGIRTQVAEKEEGTYPKCDKCGNHHTGRCIICRKCGKGGHVDQDCRRRTCYECGSPNHYRKACPKANKRPYANQAQPASQGNRGGMARGRAFVSGAEEARQNPDVVTGTFLLNNYPAIVLFEFGADRSYVSLEFWPKLNKKSQNLKEEHLIEYSNGELVKASKVVKKCTLGLAEKGL</sequence>
<evidence type="ECO:0000313" key="5">
    <source>
        <dbReference type="EMBL" id="KAJ9535779.1"/>
    </source>
</evidence>
<dbReference type="PANTHER" id="PTHR15503">
    <property type="entry name" value="LDOC1 RELATED"/>
    <property type="match status" value="1"/>
</dbReference>
<dbReference type="SMART" id="SM00343">
    <property type="entry name" value="ZnF_C2HC"/>
    <property type="match status" value="2"/>
</dbReference>
<gene>
    <name evidence="5" type="ORF">OSB04_un001067</name>
</gene>
<feature type="region of interest" description="Disordered" evidence="2">
    <location>
        <begin position="283"/>
        <end position="313"/>
    </location>
</feature>
<feature type="compositionally biased region" description="Pro residues" evidence="2">
    <location>
        <begin position="138"/>
        <end position="154"/>
    </location>
</feature>
<protein>
    <recommendedName>
        <fullName evidence="4">CCHC-type domain-containing protein</fullName>
    </recommendedName>
</protein>
<dbReference type="InterPro" id="IPR032567">
    <property type="entry name" value="RTL1-rel"/>
</dbReference>
<keyword evidence="3" id="KW-0812">Transmembrane</keyword>
<keyword evidence="6" id="KW-1185">Reference proteome</keyword>
<feature type="region of interest" description="Disordered" evidence="2">
    <location>
        <begin position="28"/>
        <end position="156"/>
    </location>
</feature>
<proteinExistence type="predicted"/>
<dbReference type="Proteomes" id="UP001172457">
    <property type="component" value="Unassembled WGS sequence"/>
</dbReference>
<keyword evidence="3" id="KW-1133">Transmembrane helix</keyword>
<keyword evidence="1" id="KW-0863">Zinc-finger</keyword>
<dbReference type="InterPro" id="IPR036875">
    <property type="entry name" value="Znf_CCHC_sf"/>
</dbReference>
<keyword evidence="1" id="KW-0862">Zinc</keyword>
<evidence type="ECO:0000313" key="6">
    <source>
        <dbReference type="Proteomes" id="UP001172457"/>
    </source>
</evidence>
<dbReference type="PANTHER" id="PTHR15503:SF45">
    <property type="entry name" value="RNA-DIRECTED DNA POLYMERASE HOMOLOG"/>
    <property type="match status" value="1"/>
</dbReference>
<dbReference type="GO" id="GO:0008270">
    <property type="term" value="F:zinc ion binding"/>
    <property type="evidence" value="ECO:0007669"/>
    <property type="project" value="UniProtKB-KW"/>
</dbReference>
<dbReference type="Pfam" id="PF08284">
    <property type="entry name" value="RVP_2"/>
    <property type="match status" value="1"/>
</dbReference>
<evidence type="ECO:0000259" key="4">
    <source>
        <dbReference type="PROSITE" id="PS50158"/>
    </source>
</evidence>
<feature type="domain" description="CCHC-type" evidence="4">
    <location>
        <begin position="368"/>
        <end position="383"/>
    </location>
</feature>
<feature type="domain" description="CCHC-type" evidence="4">
    <location>
        <begin position="350"/>
        <end position="365"/>
    </location>
</feature>
<dbReference type="Pfam" id="PF00098">
    <property type="entry name" value="zf-CCHC"/>
    <property type="match status" value="1"/>
</dbReference>
<evidence type="ECO:0000256" key="2">
    <source>
        <dbReference type="SAM" id="MobiDB-lite"/>
    </source>
</evidence>
<dbReference type="InterPro" id="IPR001878">
    <property type="entry name" value="Znf_CCHC"/>
</dbReference>
<feature type="compositionally biased region" description="Low complexity" evidence="2">
    <location>
        <begin position="114"/>
        <end position="124"/>
    </location>
</feature>
<keyword evidence="3" id="KW-0472">Membrane</keyword>
<organism evidence="5 6">
    <name type="scientific">Centaurea solstitialis</name>
    <name type="common">yellow star-thistle</name>
    <dbReference type="NCBI Taxonomy" id="347529"/>
    <lineage>
        <taxon>Eukaryota</taxon>
        <taxon>Viridiplantae</taxon>
        <taxon>Streptophyta</taxon>
        <taxon>Embryophyta</taxon>
        <taxon>Tracheophyta</taxon>
        <taxon>Spermatophyta</taxon>
        <taxon>Magnoliopsida</taxon>
        <taxon>eudicotyledons</taxon>
        <taxon>Gunneridae</taxon>
        <taxon>Pentapetalae</taxon>
        <taxon>asterids</taxon>
        <taxon>campanulids</taxon>
        <taxon>Asterales</taxon>
        <taxon>Asteraceae</taxon>
        <taxon>Carduoideae</taxon>
        <taxon>Cardueae</taxon>
        <taxon>Centaureinae</taxon>
        <taxon>Centaurea</taxon>
    </lineage>
</organism>
<accession>A0AA38S516</accession>
<dbReference type="SUPFAM" id="SSF57756">
    <property type="entry name" value="Retrovirus zinc finger-like domains"/>
    <property type="match status" value="1"/>
</dbReference>
<name>A0AA38S516_9ASTR</name>
<comment type="caution">
    <text evidence="5">The sequence shown here is derived from an EMBL/GenBank/DDBJ whole genome shotgun (WGS) entry which is preliminary data.</text>
</comment>
<dbReference type="EMBL" id="JARYMX010000129">
    <property type="protein sequence ID" value="KAJ9535779.1"/>
    <property type="molecule type" value="Genomic_DNA"/>
</dbReference>
<dbReference type="GO" id="GO:0003676">
    <property type="term" value="F:nucleic acid binding"/>
    <property type="evidence" value="ECO:0007669"/>
    <property type="project" value="InterPro"/>
</dbReference>
<dbReference type="PROSITE" id="PS50158">
    <property type="entry name" value="ZF_CCHC"/>
    <property type="match status" value="2"/>
</dbReference>
<evidence type="ECO:0000256" key="3">
    <source>
        <dbReference type="SAM" id="Phobius"/>
    </source>
</evidence>
<keyword evidence="1" id="KW-0479">Metal-binding</keyword>
<dbReference type="AlphaFoldDB" id="A0AA38S516"/>
<dbReference type="Gene3D" id="4.10.60.10">
    <property type="entry name" value="Zinc finger, CCHC-type"/>
    <property type="match status" value="1"/>
</dbReference>
<reference evidence="5" key="1">
    <citation type="submission" date="2023-03" db="EMBL/GenBank/DDBJ databases">
        <title>Chromosome-scale reference genome and RAD-based genetic map of yellow starthistle (Centaurea solstitialis) reveal putative structural variation and QTLs associated with invader traits.</title>
        <authorList>
            <person name="Reatini B."/>
            <person name="Cang F.A."/>
            <person name="Jiang Q."/>
            <person name="Mckibben M.T.W."/>
            <person name="Barker M.S."/>
            <person name="Rieseberg L.H."/>
            <person name="Dlugosch K.M."/>
        </authorList>
    </citation>
    <scope>NUCLEOTIDE SEQUENCE</scope>
    <source>
        <strain evidence="5">CAN-66</strain>
        <tissue evidence="5">Leaf</tissue>
    </source>
</reference>
<feature type="transmembrane region" description="Helical" evidence="3">
    <location>
        <begin position="227"/>
        <end position="247"/>
    </location>
</feature>
<evidence type="ECO:0000256" key="1">
    <source>
        <dbReference type="PROSITE-ProRule" id="PRU00047"/>
    </source>
</evidence>